<gene>
    <name evidence="2" type="ORF">ND2E_0952</name>
</gene>
<dbReference type="PATRIC" id="fig|28229.4.peg.4447"/>
<dbReference type="EMBL" id="JQED01000057">
    <property type="protein sequence ID" value="KGJ86386.1"/>
    <property type="molecule type" value="Genomic_DNA"/>
</dbReference>
<evidence type="ECO:0000313" key="3">
    <source>
        <dbReference type="Proteomes" id="UP000029843"/>
    </source>
</evidence>
<organism evidence="2 3">
    <name type="scientific">Colwellia psychrerythraea</name>
    <name type="common">Vibrio psychroerythus</name>
    <dbReference type="NCBI Taxonomy" id="28229"/>
    <lineage>
        <taxon>Bacteria</taxon>
        <taxon>Pseudomonadati</taxon>
        <taxon>Pseudomonadota</taxon>
        <taxon>Gammaproteobacteria</taxon>
        <taxon>Alteromonadales</taxon>
        <taxon>Colwelliaceae</taxon>
        <taxon>Colwellia</taxon>
    </lineage>
</organism>
<feature type="signal peptide" evidence="1">
    <location>
        <begin position="1"/>
        <end position="22"/>
    </location>
</feature>
<proteinExistence type="predicted"/>
<evidence type="ECO:0008006" key="4">
    <source>
        <dbReference type="Google" id="ProtNLM"/>
    </source>
</evidence>
<sequence length="104" mass="11819" precursor="true">MNISRILLVSFFSIFLCSCAVMPNFTEKFDKKRQTVQKRVELSVEQLEMFDDLECSDKDDCKTQFLGEILGSVITFPLSAIISSSIAVIGNSIYWVNEYGECRS</sequence>
<dbReference type="PROSITE" id="PS51257">
    <property type="entry name" value="PROKAR_LIPOPROTEIN"/>
    <property type="match status" value="1"/>
</dbReference>
<dbReference type="RefSeq" id="WP_150113816.1">
    <property type="nucleotide sequence ID" value="NZ_JQED01000057.1"/>
</dbReference>
<comment type="caution">
    <text evidence="2">The sequence shown here is derived from an EMBL/GenBank/DDBJ whole genome shotgun (WGS) entry which is preliminary data.</text>
</comment>
<keyword evidence="1" id="KW-0732">Signal</keyword>
<reference evidence="2 3" key="1">
    <citation type="submission" date="2014-08" db="EMBL/GenBank/DDBJ databases">
        <title>Genomic and Phenotypic Diversity of Colwellia psychrerythraea strains from Disparate Marine Basins.</title>
        <authorList>
            <person name="Techtmann S.M."/>
            <person name="Stelling S.C."/>
            <person name="Utturkar S.M."/>
            <person name="Alshibli N."/>
            <person name="Harris A."/>
            <person name="Brown S.D."/>
            <person name="Hazen T.C."/>
        </authorList>
    </citation>
    <scope>NUCLEOTIDE SEQUENCE [LARGE SCALE GENOMIC DNA]</scope>
    <source>
        <strain evidence="2 3">ND2E</strain>
    </source>
</reference>
<accession>A0A099K7N1</accession>
<dbReference type="OrthoDB" id="6228786at2"/>
<evidence type="ECO:0000256" key="1">
    <source>
        <dbReference type="SAM" id="SignalP"/>
    </source>
</evidence>
<feature type="chain" id="PRO_5001956850" description="Lipoprotein" evidence="1">
    <location>
        <begin position="23"/>
        <end position="104"/>
    </location>
</feature>
<evidence type="ECO:0000313" key="2">
    <source>
        <dbReference type="EMBL" id="KGJ86386.1"/>
    </source>
</evidence>
<dbReference type="AlphaFoldDB" id="A0A099K7N1"/>
<protein>
    <recommendedName>
        <fullName evidence="4">Lipoprotein</fullName>
    </recommendedName>
</protein>
<dbReference type="Proteomes" id="UP000029843">
    <property type="component" value="Unassembled WGS sequence"/>
</dbReference>
<name>A0A099K7N1_COLPS</name>